<dbReference type="GO" id="GO:0016020">
    <property type="term" value="C:membrane"/>
    <property type="evidence" value="ECO:0007669"/>
    <property type="project" value="InterPro"/>
</dbReference>
<gene>
    <name evidence="3" type="ORF">UX80_C0004G0041</name>
</gene>
<feature type="transmembrane region" description="Helical" evidence="1">
    <location>
        <begin position="6"/>
        <end position="25"/>
    </location>
</feature>
<keyword evidence="1" id="KW-0472">Membrane</keyword>
<reference evidence="3 4" key="1">
    <citation type="journal article" date="2015" name="Nature">
        <title>rRNA introns, odd ribosomes, and small enigmatic genomes across a large radiation of phyla.</title>
        <authorList>
            <person name="Brown C.T."/>
            <person name="Hug L.A."/>
            <person name="Thomas B.C."/>
            <person name="Sharon I."/>
            <person name="Castelle C.J."/>
            <person name="Singh A."/>
            <person name="Wilkins M.J."/>
            <person name="Williams K.H."/>
            <person name="Banfield J.F."/>
        </authorList>
    </citation>
    <scope>NUCLEOTIDE SEQUENCE [LARGE SCALE GENOMIC DNA]</scope>
</reference>
<feature type="transmembrane region" description="Helical" evidence="1">
    <location>
        <begin position="120"/>
        <end position="137"/>
    </location>
</feature>
<dbReference type="InterPro" id="IPR000620">
    <property type="entry name" value="EamA_dom"/>
</dbReference>
<dbReference type="InterPro" id="IPR037185">
    <property type="entry name" value="EmrE-like"/>
</dbReference>
<dbReference type="Gene3D" id="1.10.3730.20">
    <property type="match status" value="1"/>
</dbReference>
<feature type="domain" description="EamA" evidence="2">
    <location>
        <begin position="145"/>
        <end position="280"/>
    </location>
</feature>
<dbReference type="Pfam" id="PF00892">
    <property type="entry name" value="EamA"/>
    <property type="match status" value="2"/>
</dbReference>
<evidence type="ECO:0000313" key="3">
    <source>
        <dbReference type="EMBL" id="KKU58290.1"/>
    </source>
</evidence>
<organism evidence="3 4">
    <name type="scientific">Candidatus Amesbacteria bacterium GW2011_GWA2_47_11b</name>
    <dbReference type="NCBI Taxonomy" id="1618358"/>
    <lineage>
        <taxon>Bacteria</taxon>
        <taxon>Candidatus Amesiibacteriota</taxon>
    </lineage>
</organism>
<evidence type="ECO:0000256" key="1">
    <source>
        <dbReference type="SAM" id="Phobius"/>
    </source>
</evidence>
<evidence type="ECO:0000313" key="4">
    <source>
        <dbReference type="Proteomes" id="UP000034307"/>
    </source>
</evidence>
<dbReference type="PANTHER" id="PTHR22911">
    <property type="entry name" value="ACYL-MALONYL CONDENSING ENZYME-RELATED"/>
    <property type="match status" value="1"/>
</dbReference>
<keyword evidence="1" id="KW-1133">Transmembrane helix</keyword>
<dbReference type="AlphaFoldDB" id="A0A0G1UKN3"/>
<feature type="transmembrane region" description="Helical" evidence="1">
    <location>
        <begin position="94"/>
        <end position="114"/>
    </location>
</feature>
<feature type="transmembrane region" description="Helical" evidence="1">
    <location>
        <begin position="174"/>
        <end position="192"/>
    </location>
</feature>
<comment type="caution">
    <text evidence="3">The sequence shown here is derived from an EMBL/GenBank/DDBJ whole genome shotgun (WGS) entry which is preliminary data.</text>
</comment>
<dbReference type="PANTHER" id="PTHR22911:SF137">
    <property type="entry name" value="SOLUTE CARRIER FAMILY 35 MEMBER G2-RELATED"/>
    <property type="match status" value="1"/>
</dbReference>
<evidence type="ECO:0000259" key="2">
    <source>
        <dbReference type="Pfam" id="PF00892"/>
    </source>
</evidence>
<feature type="transmembrane region" description="Helical" evidence="1">
    <location>
        <begin position="238"/>
        <end position="256"/>
    </location>
</feature>
<accession>A0A0G1UKN3</accession>
<proteinExistence type="predicted"/>
<feature type="transmembrane region" description="Helical" evidence="1">
    <location>
        <begin position="149"/>
        <end position="168"/>
    </location>
</feature>
<protein>
    <recommendedName>
        <fullName evidence="2">EamA domain-containing protein</fullName>
    </recommendedName>
</protein>
<keyword evidence="1" id="KW-0812">Transmembrane</keyword>
<feature type="transmembrane region" description="Helical" evidence="1">
    <location>
        <begin position="213"/>
        <end position="232"/>
    </location>
</feature>
<sequence length="281" mass="30850">MSWQILVAISVITYSISVLLQRVLLKNDKTDPVAFSIVFQLVTGLLILTYALIRGFSIPNLTPILPNLIFMTVLYGAGNVFIFKALKAVEASEFTIVFATRTIWTIMAAVLFLGENFSRLQFLGTIFILAGVALVSWQKGLKLNKGTLFSLAAATSFGLAFANDALIIRNFDVPSYLAIVFIVPALIIWAIFPKSIAKMQPMFNRNFLKKLGILGILYAISAITIFLAYQVGRNAAQIAPLNQTSMILTVILAIIFLKERSQLVRKLLGGLLSFLGIVLVG</sequence>
<feature type="transmembrane region" description="Helical" evidence="1">
    <location>
        <begin position="64"/>
        <end position="82"/>
    </location>
</feature>
<dbReference type="Proteomes" id="UP000034307">
    <property type="component" value="Unassembled WGS sequence"/>
</dbReference>
<dbReference type="STRING" id="1618358.UX80_C0004G0041"/>
<dbReference type="SUPFAM" id="SSF103481">
    <property type="entry name" value="Multidrug resistance efflux transporter EmrE"/>
    <property type="match status" value="2"/>
</dbReference>
<name>A0A0G1UKN3_9BACT</name>
<feature type="transmembrane region" description="Helical" evidence="1">
    <location>
        <begin position="32"/>
        <end position="52"/>
    </location>
</feature>
<dbReference type="EMBL" id="LCNO01000004">
    <property type="protein sequence ID" value="KKU58290.1"/>
    <property type="molecule type" value="Genomic_DNA"/>
</dbReference>
<feature type="domain" description="EamA" evidence="2">
    <location>
        <begin position="2"/>
        <end position="136"/>
    </location>
</feature>